<dbReference type="InterPro" id="IPR011874">
    <property type="entry name" value="Fibro_Slime"/>
</dbReference>
<dbReference type="InterPro" id="IPR051154">
    <property type="entry name" value="Prespore-cell_inducing_factor"/>
</dbReference>
<name>A0A2W5SZB2_9BACT</name>
<dbReference type="PROSITE" id="PS51820">
    <property type="entry name" value="PA14"/>
    <property type="match status" value="1"/>
</dbReference>
<feature type="chain" id="PRO_5015900183" description="PA14 domain-containing protein" evidence="5">
    <location>
        <begin position="21"/>
        <end position="593"/>
    </location>
</feature>
<dbReference type="AlphaFoldDB" id="A0A2W5SZB2"/>
<evidence type="ECO:0000256" key="2">
    <source>
        <dbReference type="ARBA" id="ARBA00022737"/>
    </source>
</evidence>
<evidence type="ECO:0000313" key="8">
    <source>
        <dbReference type="Proteomes" id="UP000249061"/>
    </source>
</evidence>
<dbReference type="PANTHER" id="PTHR31137">
    <property type="entry name" value="PROTEIN PSIB-RELATED-RELATED"/>
    <property type="match status" value="1"/>
</dbReference>
<gene>
    <name evidence="7" type="ORF">DI536_31540</name>
</gene>
<accession>A0A2W5SZB2</accession>
<dbReference type="NCBIfam" id="TIGR02232">
    <property type="entry name" value="myxo_disulf_rpt"/>
    <property type="match status" value="5"/>
</dbReference>
<feature type="region of interest" description="Disordered" evidence="4">
    <location>
        <begin position="51"/>
        <end position="86"/>
    </location>
</feature>
<feature type="signal peptide" evidence="5">
    <location>
        <begin position="1"/>
        <end position="20"/>
    </location>
</feature>
<keyword evidence="2" id="KW-0677">Repeat</keyword>
<reference evidence="7 8" key="1">
    <citation type="submission" date="2017-08" db="EMBL/GenBank/DDBJ databases">
        <title>Infants hospitalized years apart are colonized by the same room-sourced microbial strains.</title>
        <authorList>
            <person name="Brooks B."/>
            <person name="Olm M.R."/>
            <person name="Firek B.A."/>
            <person name="Baker R."/>
            <person name="Thomas B.C."/>
            <person name="Morowitz M.J."/>
            <person name="Banfield J.F."/>
        </authorList>
    </citation>
    <scope>NUCLEOTIDE SEQUENCE [LARGE SCALE GENOMIC DNA]</scope>
    <source>
        <strain evidence="7">S2_003_000_R2_14</strain>
    </source>
</reference>
<proteinExistence type="predicted"/>
<dbReference type="GO" id="GO:0005576">
    <property type="term" value="C:extracellular region"/>
    <property type="evidence" value="ECO:0007669"/>
    <property type="project" value="TreeGrafter"/>
</dbReference>
<evidence type="ECO:0000259" key="6">
    <source>
        <dbReference type="PROSITE" id="PS51820"/>
    </source>
</evidence>
<dbReference type="EMBL" id="QFQP01000041">
    <property type="protein sequence ID" value="PZR05993.1"/>
    <property type="molecule type" value="Genomic_DNA"/>
</dbReference>
<dbReference type="Pfam" id="PF13948">
    <property type="entry name" value="DUF4215"/>
    <property type="match status" value="4"/>
</dbReference>
<dbReference type="InterPro" id="IPR037524">
    <property type="entry name" value="PA14/GLEYA"/>
</dbReference>
<organism evidence="7 8">
    <name type="scientific">Archangium gephyra</name>
    <dbReference type="NCBI Taxonomy" id="48"/>
    <lineage>
        <taxon>Bacteria</taxon>
        <taxon>Pseudomonadati</taxon>
        <taxon>Myxococcota</taxon>
        <taxon>Myxococcia</taxon>
        <taxon>Myxococcales</taxon>
        <taxon>Cystobacterineae</taxon>
        <taxon>Archangiaceae</taxon>
        <taxon>Archangium</taxon>
    </lineage>
</organism>
<evidence type="ECO:0000256" key="5">
    <source>
        <dbReference type="SAM" id="SignalP"/>
    </source>
</evidence>
<feature type="domain" description="PA14" evidence="6">
    <location>
        <begin position="330"/>
        <end position="500"/>
    </location>
</feature>
<sequence>MTRTLALRSVVLAAVFSLSACQCGPAPCENTSACAAGQVCVNGQCQTSGTGGGSTGEDGGTGGGGGSTTGGGTATGGGASQGGGVGTGGAGGGGVMHVCGDGTRSGPEVCDDRNATGGDGCSATCQVEPGWVCTTVGVACVAERCGDGFIAGFEECDDGDTMSGDGCSAGCAIEEGYACPTQGMDCARTLCGNMVREGIEQCDDGNHDLGDGCDVFCRAEPRCSNGVCTAVCGDGIRQTGEGCDDGNVRAGDGCSATCAQEPGFVCDDQTPMQQQSLGIPVVYRDFMPWGSVGGHIDFENKNTDDRGVVTPMLGADGKPVYASATDTPSTHGAATFNQWYRDTPGVNMTEVGRLQVDLQGNGSYVFDSTAFFPMDDAGFVRAGLEPIRHGHNFNFTSELRYWFTYAGGESLDFRGDDDVWVFINGRLAVDLGGVHGPQAGGVTLDAAGATTYNLRDGGVYEAVVFQAERHTTGSEYRLTLRGFNAPKSVCNWRCGDGVATRFEACDDGVNDGRYGGCQPGCQARGPFCGDGAQQPDAGEECDDGENNGGTCSPGCKRVGCGDGVFAPDAGEQCDDGNNVDRDGCSATCVLEIG</sequence>
<dbReference type="Proteomes" id="UP000249061">
    <property type="component" value="Unassembled WGS sequence"/>
</dbReference>
<evidence type="ECO:0000256" key="3">
    <source>
        <dbReference type="ARBA" id="ARBA00023157"/>
    </source>
</evidence>
<keyword evidence="1 5" id="KW-0732">Signal</keyword>
<dbReference type="PANTHER" id="PTHR31137:SF5">
    <property type="entry name" value="PROTEIN PSIQ-RELATED"/>
    <property type="match status" value="1"/>
</dbReference>
<dbReference type="PROSITE" id="PS51257">
    <property type="entry name" value="PROKAR_LIPOPROTEIN"/>
    <property type="match status" value="1"/>
</dbReference>
<comment type="caution">
    <text evidence="7">The sequence shown here is derived from an EMBL/GenBank/DDBJ whole genome shotgun (WGS) entry which is preliminary data.</text>
</comment>
<evidence type="ECO:0000256" key="4">
    <source>
        <dbReference type="SAM" id="MobiDB-lite"/>
    </source>
</evidence>
<keyword evidence="3" id="KW-1015">Disulfide bond</keyword>
<dbReference type="InterPro" id="IPR011936">
    <property type="entry name" value="Myxo_disulph_rpt"/>
</dbReference>
<evidence type="ECO:0000313" key="7">
    <source>
        <dbReference type="EMBL" id="PZR05993.1"/>
    </source>
</evidence>
<protein>
    <recommendedName>
        <fullName evidence="6">PA14 domain-containing protein</fullName>
    </recommendedName>
</protein>
<evidence type="ECO:0000256" key="1">
    <source>
        <dbReference type="ARBA" id="ARBA00022729"/>
    </source>
</evidence>
<dbReference type="NCBIfam" id="TIGR02148">
    <property type="entry name" value="Fibro_Slime"/>
    <property type="match status" value="1"/>
</dbReference>